<dbReference type="AlphaFoldDB" id="A0A848CCX4"/>
<dbReference type="EMBL" id="JABAFY010000073">
    <property type="protein sequence ID" value="NME53150.1"/>
    <property type="molecule type" value="Genomic_DNA"/>
</dbReference>
<organism evidence="2 3">
    <name type="scientific">Desulfovibrio piger</name>
    <dbReference type="NCBI Taxonomy" id="901"/>
    <lineage>
        <taxon>Bacteria</taxon>
        <taxon>Pseudomonadati</taxon>
        <taxon>Thermodesulfobacteriota</taxon>
        <taxon>Desulfovibrionia</taxon>
        <taxon>Desulfovibrionales</taxon>
        <taxon>Desulfovibrionaceae</taxon>
        <taxon>Desulfovibrio</taxon>
    </lineage>
</organism>
<dbReference type="RefSeq" id="WP_168936439.1">
    <property type="nucleotide sequence ID" value="NZ_JABAFY010000073.1"/>
</dbReference>
<proteinExistence type="predicted"/>
<feature type="region of interest" description="Disordered" evidence="1">
    <location>
        <begin position="50"/>
        <end position="78"/>
    </location>
</feature>
<protein>
    <submittedName>
        <fullName evidence="2">Uncharacterized protein</fullName>
    </submittedName>
</protein>
<evidence type="ECO:0000256" key="1">
    <source>
        <dbReference type="SAM" id="MobiDB-lite"/>
    </source>
</evidence>
<comment type="caution">
    <text evidence="2">The sequence shown here is derived from an EMBL/GenBank/DDBJ whole genome shotgun (WGS) entry which is preliminary data.</text>
</comment>
<sequence length="185" mass="21183">MHIRWQEEGCPQEALVPVVDRWGRVAVRELPALDTEDVWWQLASFPLPPEKDGEDVSGVEEGGERAGKGRAASGGSATGADYPIRRMMELVEHIAAQQTEIREEDWPLWCLRLEQTLMQARDCASVVYFREVLKLDPLYPLFEPCFRPSFAEDRRSECGRRYEDALQAVRKCWQVHELPGLGEDL</sequence>
<evidence type="ECO:0000313" key="3">
    <source>
        <dbReference type="Proteomes" id="UP000522333"/>
    </source>
</evidence>
<reference evidence="2 3" key="1">
    <citation type="submission" date="2020-04" db="EMBL/GenBank/DDBJ databases">
        <authorList>
            <person name="Hitch T.C.A."/>
            <person name="Wylensek D."/>
            <person name="Clavel T."/>
        </authorList>
    </citation>
    <scope>NUCLEOTIDE SEQUENCE [LARGE SCALE GENOMIC DNA]</scope>
    <source>
        <strain evidence="2 3">PG-251-APC-1</strain>
    </source>
</reference>
<evidence type="ECO:0000313" key="2">
    <source>
        <dbReference type="EMBL" id="NME53150.1"/>
    </source>
</evidence>
<feature type="compositionally biased region" description="Low complexity" evidence="1">
    <location>
        <begin position="69"/>
        <end position="78"/>
    </location>
</feature>
<name>A0A848CCX4_9BACT</name>
<dbReference type="Proteomes" id="UP000522333">
    <property type="component" value="Unassembled WGS sequence"/>
</dbReference>
<accession>A0A848CCX4</accession>
<gene>
    <name evidence="2" type="ORF">HF854_11650</name>
</gene>